<evidence type="ECO:0000313" key="2">
    <source>
        <dbReference type="Proteomes" id="UP000284168"/>
    </source>
</evidence>
<dbReference type="Proteomes" id="UP000284168">
    <property type="component" value="Unassembled WGS sequence"/>
</dbReference>
<comment type="caution">
    <text evidence="1">The sequence shown here is derived from an EMBL/GenBank/DDBJ whole genome shotgun (WGS) entry which is preliminary data.</text>
</comment>
<accession>A0A423IS00</accession>
<organism evidence="1 2">
    <name type="scientific">Pseudomonas lini</name>
    <dbReference type="NCBI Taxonomy" id="163011"/>
    <lineage>
        <taxon>Bacteria</taxon>
        <taxon>Pseudomonadati</taxon>
        <taxon>Pseudomonadota</taxon>
        <taxon>Gammaproteobacteria</taxon>
        <taxon>Pseudomonadales</taxon>
        <taxon>Pseudomonadaceae</taxon>
        <taxon>Pseudomonas</taxon>
    </lineage>
</organism>
<dbReference type="AlphaFoldDB" id="A0A423IS00"/>
<name>A0A423IS00_9PSED</name>
<evidence type="ECO:0000313" key="1">
    <source>
        <dbReference type="EMBL" id="RON28173.1"/>
    </source>
</evidence>
<sequence length="268" mass="29784">MRVVAEAECYGRFDVLNAWDNALISAGPCHWTMGVFSSEYDDGELPGFIAYVKSINPEAFDKAFGRFGLDTVLQWGDAGMYSSGVRTYNSWVKLSAETDFADLPKTKEGAHYMKTWHWHYRFSMAGRTIDAYRKAMWKMTRLRLSKILDKEVRFRVAGHEVVSTLGAVFTSEKAVAILLRWHVFRPAHVVSGSSRVAPAIQSVIDSTAQINWALPVASWGDAHESALTAEIQSKLAALNDSITNAILYGANLPQGAVRPGRNSFIMDV</sequence>
<dbReference type="EMBL" id="MOBN01000018">
    <property type="protein sequence ID" value="RON28173.1"/>
    <property type="molecule type" value="Genomic_DNA"/>
</dbReference>
<protein>
    <submittedName>
        <fullName evidence="1">Uncharacterized protein</fullName>
    </submittedName>
</protein>
<proteinExistence type="predicted"/>
<reference evidence="1 2" key="1">
    <citation type="submission" date="2016-10" db="EMBL/GenBank/DDBJ databases">
        <title>Comparative genome analysis of multiple Pseudomonas spp. focuses on biocontrol and plant growth promoting traits.</title>
        <authorList>
            <person name="Tao X.-Y."/>
            <person name="Taylor C.G."/>
        </authorList>
    </citation>
    <scope>NUCLEOTIDE SEQUENCE [LARGE SCALE GENOMIC DNA]</scope>
    <source>
        <strain evidence="1 2">48C10</strain>
    </source>
</reference>
<gene>
    <name evidence="1" type="ORF">BK663_09175</name>
</gene>